<dbReference type="GO" id="GO:0016779">
    <property type="term" value="F:nucleotidyltransferase activity"/>
    <property type="evidence" value="ECO:0007669"/>
    <property type="project" value="UniProtKB-KW"/>
</dbReference>
<dbReference type="EMBL" id="SLUI01000020">
    <property type="protein sequence ID" value="TCL32734.1"/>
    <property type="molecule type" value="Genomic_DNA"/>
</dbReference>
<dbReference type="CDD" id="cd05398">
    <property type="entry name" value="NT_ClassII-CCAase"/>
    <property type="match status" value="1"/>
</dbReference>
<dbReference type="InterPro" id="IPR032828">
    <property type="entry name" value="PolyA_RNA-bd"/>
</dbReference>
<reference evidence="14 15" key="1">
    <citation type="submission" date="2019-03" db="EMBL/GenBank/DDBJ databases">
        <title>Genomic Encyclopedia of Type Strains, Phase IV (KMG-IV): sequencing the most valuable type-strain genomes for metagenomic binning, comparative biology and taxonomic classification.</title>
        <authorList>
            <person name="Goeker M."/>
        </authorList>
    </citation>
    <scope>NUCLEOTIDE SEQUENCE [LARGE SCALE GENOMIC DNA]</scope>
    <source>
        <strain evidence="14 15">DSM 15969</strain>
    </source>
</reference>
<dbReference type="InterPro" id="IPR002646">
    <property type="entry name" value="PolA_pol_head_dom"/>
</dbReference>
<keyword evidence="9" id="KW-0460">Magnesium</keyword>
<evidence type="ECO:0000256" key="11">
    <source>
        <dbReference type="RuleBase" id="RU003953"/>
    </source>
</evidence>
<dbReference type="Gene3D" id="3.30.460.10">
    <property type="entry name" value="Beta Polymerase, domain 2"/>
    <property type="match status" value="1"/>
</dbReference>
<organism evidence="14 15">
    <name type="scientific">Anaerospora hongkongensis</name>
    <dbReference type="NCBI Taxonomy" id="244830"/>
    <lineage>
        <taxon>Bacteria</taxon>
        <taxon>Bacillati</taxon>
        <taxon>Bacillota</taxon>
        <taxon>Negativicutes</taxon>
        <taxon>Selenomonadales</taxon>
        <taxon>Sporomusaceae</taxon>
        <taxon>Anaerospora</taxon>
    </lineage>
</organism>
<keyword evidence="4" id="KW-0548">Nucleotidyltransferase</keyword>
<dbReference type="GO" id="GO:0003723">
    <property type="term" value="F:RNA binding"/>
    <property type="evidence" value="ECO:0007669"/>
    <property type="project" value="UniProtKB-KW"/>
</dbReference>
<evidence type="ECO:0000256" key="7">
    <source>
        <dbReference type="ARBA" id="ARBA00022800"/>
    </source>
</evidence>
<dbReference type="AlphaFoldDB" id="A0A4R1PS71"/>
<evidence type="ECO:0000256" key="6">
    <source>
        <dbReference type="ARBA" id="ARBA00022741"/>
    </source>
</evidence>
<dbReference type="PANTHER" id="PTHR47545:SF1">
    <property type="entry name" value="MULTIFUNCTIONAL CCA PROTEIN"/>
    <property type="match status" value="1"/>
</dbReference>
<keyword evidence="3" id="KW-0819">tRNA processing</keyword>
<protein>
    <submittedName>
        <fullName evidence="14">tRNA nucleotidyltransferase (CCA-adding enzyme)</fullName>
    </submittedName>
</protein>
<gene>
    <name evidence="14" type="ORF">EV210_12055</name>
</gene>
<keyword evidence="6" id="KW-0547">Nucleotide-binding</keyword>
<evidence type="ECO:0000256" key="4">
    <source>
        <dbReference type="ARBA" id="ARBA00022695"/>
    </source>
</evidence>
<dbReference type="SUPFAM" id="SSF81891">
    <property type="entry name" value="Poly A polymerase C-terminal region-like"/>
    <property type="match status" value="1"/>
</dbReference>
<keyword evidence="2 11" id="KW-0808">Transferase</keyword>
<dbReference type="SUPFAM" id="SSF81301">
    <property type="entry name" value="Nucleotidyltransferase"/>
    <property type="match status" value="1"/>
</dbReference>
<evidence type="ECO:0000259" key="13">
    <source>
        <dbReference type="Pfam" id="PF12627"/>
    </source>
</evidence>
<evidence type="ECO:0000313" key="14">
    <source>
        <dbReference type="EMBL" id="TCL32734.1"/>
    </source>
</evidence>
<accession>A0A4R1PS71</accession>
<evidence type="ECO:0000256" key="9">
    <source>
        <dbReference type="ARBA" id="ARBA00022842"/>
    </source>
</evidence>
<evidence type="ECO:0000256" key="5">
    <source>
        <dbReference type="ARBA" id="ARBA00022723"/>
    </source>
</evidence>
<dbReference type="Pfam" id="PF01743">
    <property type="entry name" value="PolyA_pol"/>
    <property type="match status" value="1"/>
</dbReference>
<keyword evidence="7" id="KW-0692">RNA repair</keyword>
<comment type="similarity">
    <text evidence="11">Belongs to the tRNA nucleotidyltransferase/poly(A) polymerase family.</text>
</comment>
<keyword evidence="5" id="KW-0479">Metal-binding</keyword>
<dbReference type="Pfam" id="PF12627">
    <property type="entry name" value="PolyA_pol_RNAbd"/>
    <property type="match status" value="1"/>
</dbReference>
<dbReference type="Proteomes" id="UP000295063">
    <property type="component" value="Unassembled WGS sequence"/>
</dbReference>
<dbReference type="PANTHER" id="PTHR47545">
    <property type="entry name" value="MULTIFUNCTIONAL CCA PROTEIN"/>
    <property type="match status" value="1"/>
</dbReference>
<comment type="cofactor">
    <cofactor evidence="1">
        <name>Mg(2+)</name>
        <dbReference type="ChEBI" id="CHEBI:18420"/>
    </cofactor>
</comment>
<dbReference type="GO" id="GO:0046872">
    <property type="term" value="F:metal ion binding"/>
    <property type="evidence" value="ECO:0007669"/>
    <property type="project" value="UniProtKB-KW"/>
</dbReference>
<evidence type="ECO:0000256" key="2">
    <source>
        <dbReference type="ARBA" id="ARBA00022679"/>
    </source>
</evidence>
<evidence type="ECO:0000256" key="10">
    <source>
        <dbReference type="ARBA" id="ARBA00022884"/>
    </source>
</evidence>
<dbReference type="GO" id="GO:0005524">
    <property type="term" value="F:ATP binding"/>
    <property type="evidence" value="ECO:0007669"/>
    <property type="project" value="UniProtKB-KW"/>
</dbReference>
<evidence type="ECO:0000256" key="8">
    <source>
        <dbReference type="ARBA" id="ARBA00022840"/>
    </source>
</evidence>
<dbReference type="GO" id="GO:0042245">
    <property type="term" value="P:RNA repair"/>
    <property type="evidence" value="ECO:0007669"/>
    <property type="project" value="UniProtKB-KW"/>
</dbReference>
<proteinExistence type="inferred from homology"/>
<keyword evidence="8" id="KW-0067">ATP-binding</keyword>
<keyword evidence="15" id="KW-1185">Reference proteome</keyword>
<dbReference type="InterPro" id="IPR050124">
    <property type="entry name" value="tRNA_CCA-adding_enzyme"/>
</dbReference>
<sequence length="379" mass="41722">MITVAEMTEQRFAEVIAANGGRAYRVGGCVRDALMGVTPKDIDFCVVGMVKKNFKVLFPEVEEVGKTFPVFRLLIDGKKCEVAFARTERKSGSGYKGFKISSNPKVTIEDDLFRRDTTVNSIAIDCLTGELIDPFHGCRDIQAGILRATSEHFADDPLRALRLAGHSARLAFAVEENTLALAREAGRELAEEPPERLLAEFRKVLTGAQYPAVFFQVLHRADLLAIAFPAVAALAGPVFAAAMEQLDRTAQATPDSKLRFAVLGFTMSKESLLDWNQRMTLPGDWLEAAITAGRMKELLLQPNPENLVTAINLLRRGSLKVSEFDILAKSASLKVPELDSLQAAILLPNNPVPKDLKGREISEWLRNRHIAAIRQVLNG</sequence>
<evidence type="ECO:0000259" key="12">
    <source>
        <dbReference type="Pfam" id="PF01743"/>
    </source>
</evidence>
<comment type="caution">
    <text evidence="14">The sequence shown here is derived from an EMBL/GenBank/DDBJ whole genome shotgun (WGS) entry which is preliminary data.</text>
</comment>
<feature type="domain" description="tRNA nucleotidyltransferase/poly(A) polymerase RNA and SrmB- binding" evidence="13">
    <location>
        <begin position="172"/>
        <end position="232"/>
    </location>
</feature>
<keyword evidence="10 11" id="KW-0694">RNA-binding</keyword>
<dbReference type="Gene3D" id="1.10.3090.10">
    <property type="entry name" value="cca-adding enzyme, domain 2"/>
    <property type="match status" value="1"/>
</dbReference>
<dbReference type="InterPro" id="IPR043519">
    <property type="entry name" value="NT_sf"/>
</dbReference>
<evidence type="ECO:0000313" key="15">
    <source>
        <dbReference type="Proteomes" id="UP000295063"/>
    </source>
</evidence>
<feature type="domain" description="Poly A polymerase head" evidence="12">
    <location>
        <begin position="23"/>
        <end position="147"/>
    </location>
</feature>
<evidence type="ECO:0000256" key="1">
    <source>
        <dbReference type="ARBA" id="ARBA00001946"/>
    </source>
</evidence>
<name>A0A4R1PS71_9FIRM</name>
<dbReference type="GO" id="GO:0008033">
    <property type="term" value="P:tRNA processing"/>
    <property type="evidence" value="ECO:0007669"/>
    <property type="project" value="UniProtKB-KW"/>
</dbReference>
<evidence type="ECO:0000256" key="3">
    <source>
        <dbReference type="ARBA" id="ARBA00022694"/>
    </source>
</evidence>